<dbReference type="Proteomes" id="UP000829720">
    <property type="component" value="Unassembled WGS sequence"/>
</dbReference>
<feature type="region of interest" description="Disordered" evidence="1">
    <location>
        <begin position="68"/>
        <end position="107"/>
    </location>
</feature>
<dbReference type="AlphaFoldDB" id="A0A8T3CKW9"/>
<protein>
    <submittedName>
        <fullName evidence="2">Uncharacterized protein</fullName>
    </submittedName>
</protein>
<organism evidence="2 3">
    <name type="scientific">Albula goreensis</name>
    <dbReference type="NCBI Taxonomy" id="1534307"/>
    <lineage>
        <taxon>Eukaryota</taxon>
        <taxon>Metazoa</taxon>
        <taxon>Chordata</taxon>
        <taxon>Craniata</taxon>
        <taxon>Vertebrata</taxon>
        <taxon>Euteleostomi</taxon>
        <taxon>Actinopterygii</taxon>
        <taxon>Neopterygii</taxon>
        <taxon>Teleostei</taxon>
        <taxon>Albuliformes</taxon>
        <taxon>Albulidae</taxon>
        <taxon>Albula</taxon>
    </lineage>
</organism>
<comment type="caution">
    <text evidence="2">The sequence shown here is derived from an EMBL/GenBank/DDBJ whole genome shotgun (WGS) entry which is preliminary data.</text>
</comment>
<dbReference type="EMBL" id="JAERUA010000023">
    <property type="protein sequence ID" value="KAI1883375.1"/>
    <property type="molecule type" value="Genomic_DNA"/>
</dbReference>
<name>A0A8T3CKW9_9TELE</name>
<feature type="compositionally biased region" description="Polar residues" evidence="1">
    <location>
        <begin position="93"/>
        <end position="105"/>
    </location>
</feature>
<proteinExistence type="predicted"/>
<dbReference type="OrthoDB" id="8879391at2759"/>
<evidence type="ECO:0000256" key="1">
    <source>
        <dbReference type="SAM" id="MobiDB-lite"/>
    </source>
</evidence>
<keyword evidence="3" id="KW-1185">Reference proteome</keyword>
<evidence type="ECO:0000313" key="2">
    <source>
        <dbReference type="EMBL" id="KAI1883375.1"/>
    </source>
</evidence>
<reference evidence="2" key="1">
    <citation type="submission" date="2021-01" db="EMBL/GenBank/DDBJ databases">
        <authorList>
            <person name="Zahm M."/>
            <person name="Roques C."/>
            <person name="Cabau C."/>
            <person name="Klopp C."/>
            <person name="Donnadieu C."/>
            <person name="Jouanno E."/>
            <person name="Lampietro C."/>
            <person name="Louis A."/>
            <person name="Herpin A."/>
            <person name="Echchiki A."/>
            <person name="Berthelot C."/>
            <person name="Parey E."/>
            <person name="Roest-Crollius H."/>
            <person name="Braasch I."/>
            <person name="Postlethwait J."/>
            <person name="Bobe J."/>
            <person name="Montfort J."/>
            <person name="Bouchez O."/>
            <person name="Begum T."/>
            <person name="Mejri S."/>
            <person name="Adams A."/>
            <person name="Chen W.-J."/>
            <person name="Guiguen Y."/>
        </authorList>
    </citation>
    <scope>NUCLEOTIDE SEQUENCE</scope>
    <source>
        <tissue evidence="2">Blood</tissue>
    </source>
</reference>
<gene>
    <name evidence="2" type="ORF">AGOR_G00230770</name>
</gene>
<sequence length="152" mass="16166">MGERRGGPMSLLSRGHKIGGRVFHRKAPGSNGHASACIAVEIGQDDAAVTVAVTGGNGDATSTCCSPVSLEQDPAVNNESGVPRGPPTDTKDPTVQSEGECSSSLCPGELRKTGPAKRYRRPYRTKTSMQGDVYNFLERPTGLKCFLYHFLV</sequence>
<accession>A0A8T3CKW9</accession>
<evidence type="ECO:0000313" key="3">
    <source>
        <dbReference type="Proteomes" id="UP000829720"/>
    </source>
</evidence>